<keyword evidence="7 11" id="KW-1133">Transmembrane helix</keyword>
<comment type="caution">
    <text evidence="14">The sequence shown here is derived from an EMBL/GenBank/DDBJ whole genome shotgun (WGS) entry which is preliminary data.</text>
</comment>
<evidence type="ECO:0000313" key="14">
    <source>
        <dbReference type="EMBL" id="PWJ39244.1"/>
    </source>
</evidence>
<dbReference type="InterPro" id="IPR013099">
    <property type="entry name" value="K_chnl_dom"/>
</dbReference>
<name>A0A315Z6G5_SEDFL</name>
<evidence type="ECO:0000256" key="1">
    <source>
        <dbReference type="ARBA" id="ARBA00004141"/>
    </source>
</evidence>
<dbReference type="PANTHER" id="PTHR11767">
    <property type="entry name" value="INWARD RECTIFIER POTASSIUM CHANNEL"/>
    <property type="match status" value="1"/>
</dbReference>
<evidence type="ECO:0000256" key="10">
    <source>
        <dbReference type="ARBA" id="ARBA00023303"/>
    </source>
</evidence>
<evidence type="ECO:0000256" key="7">
    <source>
        <dbReference type="ARBA" id="ARBA00022989"/>
    </source>
</evidence>
<dbReference type="AlphaFoldDB" id="A0A315Z6G5"/>
<keyword evidence="3" id="KW-0633">Potassium transport</keyword>
<evidence type="ECO:0000256" key="3">
    <source>
        <dbReference type="ARBA" id="ARBA00022538"/>
    </source>
</evidence>
<dbReference type="PRINTS" id="PR01320">
    <property type="entry name" value="KIRCHANNEL"/>
</dbReference>
<dbReference type="PRINTS" id="PR00169">
    <property type="entry name" value="KCHANNEL"/>
</dbReference>
<evidence type="ECO:0000256" key="9">
    <source>
        <dbReference type="ARBA" id="ARBA00023136"/>
    </source>
</evidence>
<dbReference type="GO" id="GO:0005242">
    <property type="term" value="F:inward rectifier potassium channel activity"/>
    <property type="evidence" value="ECO:0007669"/>
    <property type="project" value="InterPro"/>
</dbReference>
<dbReference type="InterPro" id="IPR014756">
    <property type="entry name" value="Ig_E-set"/>
</dbReference>
<dbReference type="GO" id="GO:0005886">
    <property type="term" value="C:plasma membrane"/>
    <property type="evidence" value="ECO:0007669"/>
    <property type="project" value="TreeGrafter"/>
</dbReference>
<evidence type="ECO:0000259" key="12">
    <source>
        <dbReference type="Pfam" id="PF07885"/>
    </source>
</evidence>
<evidence type="ECO:0000256" key="4">
    <source>
        <dbReference type="ARBA" id="ARBA00022692"/>
    </source>
</evidence>
<evidence type="ECO:0000313" key="15">
    <source>
        <dbReference type="Proteomes" id="UP000245535"/>
    </source>
</evidence>
<dbReference type="Proteomes" id="UP000245535">
    <property type="component" value="Unassembled WGS sequence"/>
</dbReference>
<dbReference type="InterPro" id="IPR041647">
    <property type="entry name" value="IRK_C"/>
</dbReference>
<keyword evidence="9 11" id="KW-0472">Membrane</keyword>
<feature type="transmembrane region" description="Helical" evidence="11">
    <location>
        <begin position="125"/>
        <end position="146"/>
    </location>
</feature>
<comment type="subcellular location">
    <subcellularLocation>
        <location evidence="1">Membrane</location>
        <topology evidence="1">Multi-pass membrane protein</topology>
    </subcellularLocation>
</comment>
<dbReference type="GO" id="GO:0034765">
    <property type="term" value="P:regulation of monoatomic ion transmembrane transport"/>
    <property type="evidence" value="ECO:0007669"/>
    <property type="project" value="TreeGrafter"/>
</dbReference>
<dbReference type="Pfam" id="PF07885">
    <property type="entry name" value="Ion_trans_2"/>
    <property type="match status" value="1"/>
</dbReference>
<dbReference type="GO" id="GO:1990573">
    <property type="term" value="P:potassium ion import across plasma membrane"/>
    <property type="evidence" value="ECO:0007669"/>
    <property type="project" value="TreeGrafter"/>
</dbReference>
<dbReference type="Gene3D" id="2.60.40.1400">
    <property type="entry name" value="G protein-activated inward rectifier potassium channel 1"/>
    <property type="match status" value="1"/>
</dbReference>
<proteinExistence type="predicted"/>
<evidence type="ECO:0000256" key="6">
    <source>
        <dbReference type="ARBA" id="ARBA00022958"/>
    </source>
</evidence>
<organism evidence="14 15">
    <name type="scientific">Sediminitomix flava</name>
    <dbReference type="NCBI Taxonomy" id="379075"/>
    <lineage>
        <taxon>Bacteria</taxon>
        <taxon>Pseudomonadati</taxon>
        <taxon>Bacteroidota</taxon>
        <taxon>Cytophagia</taxon>
        <taxon>Cytophagales</taxon>
        <taxon>Flammeovirgaceae</taxon>
        <taxon>Sediminitomix</taxon>
    </lineage>
</organism>
<keyword evidence="2" id="KW-0813">Transport</keyword>
<evidence type="ECO:0000256" key="11">
    <source>
        <dbReference type="SAM" id="Phobius"/>
    </source>
</evidence>
<evidence type="ECO:0000256" key="2">
    <source>
        <dbReference type="ARBA" id="ARBA00022448"/>
    </source>
</evidence>
<dbReference type="Pfam" id="PF17655">
    <property type="entry name" value="IRK_C"/>
    <property type="match status" value="1"/>
</dbReference>
<reference evidence="14 15" key="1">
    <citation type="submission" date="2018-03" db="EMBL/GenBank/DDBJ databases">
        <title>Genomic Encyclopedia of Archaeal and Bacterial Type Strains, Phase II (KMG-II): from individual species to whole genera.</title>
        <authorList>
            <person name="Goeker M."/>
        </authorList>
    </citation>
    <scope>NUCLEOTIDE SEQUENCE [LARGE SCALE GENOMIC DNA]</scope>
    <source>
        <strain evidence="14 15">DSM 28229</strain>
    </source>
</reference>
<dbReference type="SUPFAM" id="SSF81296">
    <property type="entry name" value="E set domains"/>
    <property type="match status" value="1"/>
</dbReference>
<keyword evidence="15" id="KW-1185">Reference proteome</keyword>
<dbReference type="InterPro" id="IPR013518">
    <property type="entry name" value="K_chnl_inward-rec_Kir_cyto"/>
</dbReference>
<feature type="domain" description="Potassium channel" evidence="12">
    <location>
        <begin position="72"/>
        <end position="149"/>
    </location>
</feature>
<keyword evidence="5" id="KW-0851">Voltage-gated channel</keyword>
<dbReference type="SUPFAM" id="SSF81324">
    <property type="entry name" value="Voltage-gated potassium channels"/>
    <property type="match status" value="1"/>
</dbReference>
<feature type="domain" description="Inward rectifier potassium channel C-terminal" evidence="13">
    <location>
        <begin position="156"/>
        <end position="304"/>
    </location>
</feature>
<dbReference type="Gene3D" id="1.10.287.70">
    <property type="match status" value="1"/>
</dbReference>
<keyword evidence="6" id="KW-0630">Potassium</keyword>
<evidence type="ECO:0000256" key="5">
    <source>
        <dbReference type="ARBA" id="ARBA00022882"/>
    </source>
</evidence>
<dbReference type="GO" id="GO:0034702">
    <property type="term" value="C:monoatomic ion channel complex"/>
    <property type="evidence" value="ECO:0007669"/>
    <property type="project" value="UniProtKB-KW"/>
</dbReference>
<accession>A0A315Z6G5</accession>
<dbReference type="InterPro" id="IPR016449">
    <property type="entry name" value="K_chnl_inward-rec_Kir"/>
</dbReference>
<sequence length="309" mass="35951">MKLQMIRKTKDPGIGEKYDKKSHRIINQNGTFNVQRVGRQSRIKDIYLLMVTTSWTNFIFFTALYLIGINLIFACLYFFVGVHHIEGVDHTTGWKGFADAFFFSVQTFTTVGYGSMYPDSFGVKAISSFEALLGLLITALTTGLLFSRFSRPTARVVFSKNALITEYKNGKKAFMFRMVNERKENLLETNATVILSLQNKTSDGSYSRKYYNLDLQIDHIYFFPLTWTVVHEIDEDSPFFNLSHQELKDYDAEILIIITSYDEAFYEDLHIKHSYHIDDFVWDKKFKKAFYTNDHGEVILKVKDVHTIE</sequence>
<dbReference type="PANTHER" id="PTHR11767:SF102">
    <property type="entry name" value="INWARDLY RECTIFYING POTASSIUM CHANNEL 1, ISOFORM F"/>
    <property type="match status" value="1"/>
</dbReference>
<keyword evidence="10 14" id="KW-0407">Ion channel</keyword>
<feature type="transmembrane region" description="Helical" evidence="11">
    <location>
        <begin position="46"/>
        <end position="79"/>
    </location>
</feature>
<keyword evidence="8" id="KW-0406">Ion transport</keyword>
<evidence type="ECO:0000259" key="13">
    <source>
        <dbReference type="Pfam" id="PF17655"/>
    </source>
</evidence>
<evidence type="ECO:0000256" key="8">
    <source>
        <dbReference type="ARBA" id="ARBA00023065"/>
    </source>
</evidence>
<protein>
    <submittedName>
        <fullName evidence="14">Inward rectifier potassium channel</fullName>
    </submittedName>
</protein>
<keyword evidence="4 11" id="KW-0812">Transmembrane</keyword>
<gene>
    <name evidence="14" type="ORF">BC781_106145</name>
</gene>
<dbReference type="EMBL" id="QGDO01000006">
    <property type="protein sequence ID" value="PWJ39244.1"/>
    <property type="molecule type" value="Genomic_DNA"/>
</dbReference>